<feature type="transmembrane region" description="Helical" evidence="1">
    <location>
        <begin position="74"/>
        <end position="95"/>
    </location>
</feature>
<evidence type="ECO:0000313" key="4">
    <source>
        <dbReference type="Proteomes" id="UP000307087"/>
    </source>
</evidence>
<protein>
    <submittedName>
        <fullName evidence="3">DUF4129 domain-containing protein</fullName>
    </submittedName>
</protein>
<evidence type="ECO:0000259" key="2">
    <source>
        <dbReference type="Pfam" id="PF13559"/>
    </source>
</evidence>
<keyword evidence="4" id="KW-1185">Reference proteome</keyword>
<evidence type="ECO:0000313" key="3">
    <source>
        <dbReference type="EMBL" id="THV12069.1"/>
    </source>
</evidence>
<name>A0A4S8NAF6_9ACTN</name>
<keyword evidence="1" id="KW-0472">Membrane</keyword>
<dbReference type="Proteomes" id="UP000307087">
    <property type="component" value="Unassembled WGS sequence"/>
</dbReference>
<dbReference type="RefSeq" id="WP_136563120.1">
    <property type="nucleotide sequence ID" value="NZ_BAABLS010000004.1"/>
</dbReference>
<dbReference type="OrthoDB" id="3389322at2"/>
<dbReference type="InterPro" id="IPR025403">
    <property type="entry name" value="TgpA-like_C"/>
</dbReference>
<dbReference type="EMBL" id="STGW01000007">
    <property type="protein sequence ID" value="THV12069.1"/>
    <property type="molecule type" value="Genomic_DNA"/>
</dbReference>
<keyword evidence="1" id="KW-0812">Transmembrane</keyword>
<sequence length="220" mass="23175">MTGPLLTGGGLEVPTFLVLRDPPLDPSGDDARSDLRRELAKPEYYDRNVLDRIVGWIQGLFDDTVAAASGAPPVSVAVTILVALALITAIMLVVSRARRTARAERSGAPALADEAISADALRARAEQALAAGDAAAALIDAFRATAVRQVERDRIDDVPQATALELARALAAAFPDHAAEIHRGAGLFDEVLYGDHPATVDQARSLLSLDDALGGRAVRR</sequence>
<gene>
    <name evidence="3" type="ORF">E9934_11950</name>
</gene>
<comment type="caution">
    <text evidence="3">The sequence shown here is derived from an EMBL/GenBank/DDBJ whole genome shotgun (WGS) entry which is preliminary data.</text>
</comment>
<feature type="domain" description="Protein-glutamine gamma-glutamyltransferase-like C-terminal" evidence="2">
    <location>
        <begin position="146"/>
        <end position="210"/>
    </location>
</feature>
<dbReference type="AlphaFoldDB" id="A0A4S8NAF6"/>
<accession>A0A4S8NAF6</accession>
<reference evidence="3 4" key="1">
    <citation type="journal article" date="2009" name="Int. J. Syst. Evol. Microbiol.">
        <title>Nocardioides caeni sp. nov., isolated from wastewater.</title>
        <authorList>
            <person name="Yoon J.H."/>
            <person name="Kang S.J."/>
            <person name="Park S."/>
            <person name="Kim W."/>
            <person name="Oh T.K."/>
        </authorList>
    </citation>
    <scope>NUCLEOTIDE SEQUENCE [LARGE SCALE GENOMIC DNA]</scope>
    <source>
        <strain evidence="3 4">DSM 23134</strain>
    </source>
</reference>
<dbReference type="Pfam" id="PF13559">
    <property type="entry name" value="DUF4129"/>
    <property type="match status" value="1"/>
</dbReference>
<evidence type="ECO:0000256" key="1">
    <source>
        <dbReference type="SAM" id="Phobius"/>
    </source>
</evidence>
<keyword evidence="1" id="KW-1133">Transmembrane helix</keyword>
<proteinExistence type="predicted"/>
<organism evidence="3 4">
    <name type="scientific">Nocardioides caeni</name>
    <dbReference type="NCBI Taxonomy" id="574700"/>
    <lineage>
        <taxon>Bacteria</taxon>
        <taxon>Bacillati</taxon>
        <taxon>Actinomycetota</taxon>
        <taxon>Actinomycetes</taxon>
        <taxon>Propionibacteriales</taxon>
        <taxon>Nocardioidaceae</taxon>
        <taxon>Nocardioides</taxon>
    </lineage>
</organism>